<name>A0A0A9D1N4_ARUDO</name>
<protein>
    <submittedName>
        <fullName evidence="2">Uncharacterized protein</fullName>
    </submittedName>
</protein>
<proteinExistence type="predicted"/>
<organism evidence="2">
    <name type="scientific">Arundo donax</name>
    <name type="common">Giant reed</name>
    <name type="synonym">Donax arundinaceus</name>
    <dbReference type="NCBI Taxonomy" id="35708"/>
    <lineage>
        <taxon>Eukaryota</taxon>
        <taxon>Viridiplantae</taxon>
        <taxon>Streptophyta</taxon>
        <taxon>Embryophyta</taxon>
        <taxon>Tracheophyta</taxon>
        <taxon>Spermatophyta</taxon>
        <taxon>Magnoliopsida</taxon>
        <taxon>Liliopsida</taxon>
        <taxon>Poales</taxon>
        <taxon>Poaceae</taxon>
        <taxon>PACMAD clade</taxon>
        <taxon>Arundinoideae</taxon>
        <taxon>Arundineae</taxon>
        <taxon>Arundo</taxon>
    </lineage>
</organism>
<evidence type="ECO:0000256" key="1">
    <source>
        <dbReference type="SAM" id="Phobius"/>
    </source>
</evidence>
<evidence type="ECO:0000313" key="2">
    <source>
        <dbReference type="EMBL" id="JAD81711.1"/>
    </source>
</evidence>
<keyword evidence="1" id="KW-0472">Membrane</keyword>
<sequence length="65" mass="7412">MSYHDTLHIYQLLSTSDFISSFLACIFHRFITQDSYTIFFSSFSPLQVVSLLVTAVNNLVTGELM</sequence>
<dbReference type="EMBL" id="GBRH01216184">
    <property type="protein sequence ID" value="JAD81711.1"/>
    <property type="molecule type" value="Transcribed_RNA"/>
</dbReference>
<reference evidence="2" key="1">
    <citation type="submission" date="2014-09" db="EMBL/GenBank/DDBJ databases">
        <authorList>
            <person name="Magalhaes I.L.F."/>
            <person name="Oliveira U."/>
            <person name="Santos F.R."/>
            <person name="Vidigal T.H.D.A."/>
            <person name="Brescovit A.D."/>
            <person name="Santos A.J."/>
        </authorList>
    </citation>
    <scope>NUCLEOTIDE SEQUENCE</scope>
    <source>
        <tissue evidence="2">Shoot tissue taken approximately 20 cm above the soil surface</tissue>
    </source>
</reference>
<keyword evidence="1" id="KW-1133">Transmembrane helix</keyword>
<feature type="transmembrane region" description="Helical" evidence="1">
    <location>
        <begin position="37"/>
        <end position="60"/>
    </location>
</feature>
<keyword evidence="1" id="KW-0812">Transmembrane</keyword>
<accession>A0A0A9D1N4</accession>
<reference evidence="2" key="2">
    <citation type="journal article" date="2015" name="Data Brief">
        <title>Shoot transcriptome of the giant reed, Arundo donax.</title>
        <authorList>
            <person name="Barrero R.A."/>
            <person name="Guerrero F.D."/>
            <person name="Moolhuijzen P."/>
            <person name="Goolsby J.A."/>
            <person name="Tidwell J."/>
            <person name="Bellgard S.E."/>
            <person name="Bellgard M.I."/>
        </authorList>
    </citation>
    <scope>NUCLEOTIDE SEQUENCE</scope>
    <source>
        <tissue evidence="2">Shoot tissue taken approximately 20 cm above the soil surface</tissue>
    </source>
</reference>
<dbReference type="AlphaFoldDB" id="A0A0A9D1N4"/>